<dbReference type="Gene3D" id="3.30.70.1170">
    <property type="entry name" value="Sun protein, domain 3"/>
    <property type="match status" value="1"/>
</dbReference>
<keyword evidence="5" id="KW-0963">Cytoplasm</keyword>
<dbReference type="GO" id="GO:0005737">
    <property type="term" value="C:cytoplasm"/>
    <property type="evidence" value="ECO:0007669"/>
    <property type="project" value="UniProtKB-SubCell"/>
</dbReference>
<accession>H8GLE1</accession>
<dbReference type="InterPro" id="IPR006027">
    <property type="entry name" value="NusB_RsmB_TIM44"/>
</dbReference>
<dbReference type="RefSeq" id="WP_005368879.1">
    <property type="nucleotide sequence ID" value="NZ_CM001475.1"/>
</dbReference>
<dbReference type="NCBIfam" id="TIGR00563">
    <property type="entry name" value="rsmB"/>
    <property type="match status" value="1"/>
</dbReference>
<dbReference type="AlphaFoldDB" id="H8GLE1"/>
<evidence type="ECO:0000256" key="2">
    <source>
        <dbReference type="ARBA" id="ARBA00004496"/>
    </source>
</evidence>
<dbReference type="NCBIfam" id="NF011494">
    <property type="entry name" value="PRK14902.1"/>
    <property type="match status" value="1"/>
</dbReference>
<feature type="binding site" evidence="14">
    <location>
        <position position="317"/>
    </location>
    <ligand>
        <name>S-adenosyl-L-methionine</name>
        <dbReference type="ChEBI" id="CHEBI:59789"/>
    </ligand>
</feature>
<evidence type="ECO:0000256" key="4">
    <source>
        <dbReference type="ARBA" id="ARBA00012140"/>
    </source>
</evidence>
<dbReference type="CDD" id="cd02440">
    <property type="entry name" value="AdoMet_MTases"/>
    <property type="match status" value="1"/>
</dbReference>
<evidence type="ECO:0000256" key="9">
    <source>
        <dbReference type="ARBA" id="ARBA00022691"/>
    </source>
</evidence>
<feature type="binding site" evidence="14">
    <location>
        <begin position="248"/>
        <end position="254"/>
    </location>
    <ligand>
        <name>S-adenosyl-L-methionine</name>
        <dbReference type="ChEBI" id="CHEBI:59789"/>
    </ligand>
</feature>
<dbReference type="Gene3D" id="1.10.940.10">
    <property type="entry name" value="NusB-like"/>
    <property type="match status" value="1"/>
</dbReference>
<evidence type="ECO:0000256" key="8">
    <source>
        <dbReference type="ARBA" id="ARBA00022679"/>
    </source>
</evidence>
<dbReference type="InterPro" id="IPR001678">
    <property type="entry name" value="MeTrfase_RsmB-F_NOP2_dom"/>
</dbReference>
<feature type="domain" description="SAM-dependent MTase RsmB/NOP-type" evidence="16">
    <location>
        <begin position="158"/>
        <end position="428"/>
    </location>
</feature>
<evidence type="ECO:0000313" key="17">
    <source>
        <dbReference type="EMBL" id="EIC28140.1"/>
    </source>
</evidence>
<dbReference type="InterPro" id="IPR018314">
    <property type="entry name" value="RsmB/NOL1/NOP2-like_CS"/>
</dbReference>
<dbReference type="EC" id="2.1.1.176" evidence="4"/>
<dbReference type="InterPro" id="IPR035926">
    <property type="entry name" value="NusB-like_sf"/>
</dbReference>
<feature type="binding site" evidence="14">
    <location>
        <position position="272"/>
    </location>
    <ligand>
        <name>S-adenosyl-L-methionine</name>
        <dbReference type="ChEBI" id="CHEBI:59789"/>
    </ligand>
</feature>
<dbReference type="Proteomes" id="UP000005090">
    <property type="component" value="Chromosome"/>
</dbReference>
<evidence type="ECO:0000256" key="7">
    <source>
        <dbReference type="ARBA" id="ARBA00022603"/>
    </source>
</evidence>
<dbReference type="PANTHER" id="PTHR22807:SF61">
    <property type="entry name" value="NOL1_NOP2_SUN FAMILY PROTEIN _ ANTITERMINATION NUSB DOMAIN-CONTAINING PROTEIN"/>
    <property type="match status" value="1"/>
</dbReference>
<evidence type="ECO:0000256" key="10">
    <source>
        <dbReference type="ARBA" id="ARBA00022884"/>
    </source>
</evidence>
<dbReference type="STRING" id="686340.Metal_0277"/>
<evidence type="ECO:0000256" key="6">
    <source>
        <dbReference type="ARBA" id="ARBA00022552"/>
    </source>
</evidence>
<dbReference type="InterPro" id="IPR054728">
    <property type="entry name" value="RsmB-like_ferredoxin"/>
</dbReference>
<dbReference type="PROSITE" id="PS01153">
    <property type="entry name" value="NOL1_NOP2_SUN"/>
    <property type="match status" value="1"/>
</dbReference>
<protein>
    <recommendedName>
        <fullName evidence="4">16S rRNA (cytosine(967)-C(5))-methyltransferase</fullName>
        <ecNumber evidence="4">2.1.1.176</ecNumber>
    </recommendedName>
    <alternativeName>
        <fullName evidence="11">16S rRNA m5C967 methyltransferase</fullName>
    </alternativeName>
    <alternativeName>
        <fullName evidence="12">rRNA (cytosine-C(5)-)-methyltransferase RsmB</fullName>
    </alternativeName>
</protein>
<dbReference type="InterPro" id="IPR029063">
    <property type="entry name" value="SAM-dependent_MTases_sf"/>
</dbReference>
<dbReference type="Gene3D" id="3.40.50.150">
    <property type="entry name" value="Vaccinia Virus protein VP39"/>
    <property type="match status" value="1"/>
</dbReference>
<dbReference type="Pfam" id="PF01189">
    <property type="entry name" value="Methyltr_RsmB-F"/>
    <property type="match status" value="1"/>
</dbReference>
<dbReference type="HOGENOM" id="CLU_005316_0_4_6"/>
<dbReference type="EMBL" id="CM001475">
    <property type="protein sequence ID" value="EIC28140.1"/>
    <property type="molecule type" value="Genomic_DNA"/>
</dbReference>
<dbReference type="InterPro" id="IPR004573">
    <property type="entry name" value="rRNA_ssu_MeTfrase_B"/>
</dbReference>
<comment type="similarity">
    <text evidence="3 14">Belongs to the class I-like SAM-binding methyltransferase superfamily. RsmB/NOP family.</text>
</comment>
<sequence length="428" mass="47593">MNLRLLAAKVLTRVVVDGQSLTVALEQVLQTVESPQDRALVQALCYGVCRQYHRLDFILSQLLDRPLKDIHIRLLILVGLYQLGFMRIKTHAAVSETVNAAGRKPWAKGLINALLRRYLREREPFEKAADENASASCSHPEWLIAKIRQDWPDEADRCLRENNQPPPFALRVNLARISREAYRELLNAQGLAAELPGFCASALILDQPVPVERLPGFAEGLVSVQDTAAQLAAGLLDVQPGQRVLDLCAAPGGKTAHILEMQPQLKEMVAIDVDANRLRRVEDNLRRLRLEAKTVAGDASHPEDWWDGRQFDRILVDAPCSALGVIRRHPDIKLLRRAGDIEPLAALQRAILDAAWSLLAPGGCLLYATCSVLKEENERRIVDFLAGHPDAIEWPITAEWGAARAAGRQILPGDLAMDGFYYARLRKA</sequence>
<dbReference type="GO" id="GO:0006355">
    <property type="term" value="P:regulation of DNA-templated transcription"/>
    <property type="evidence" value="ECO:0007669"/>
    <property type="project" value="InterPro"/>
</dbReference>
<feature type="active site" description="Nucleophile" evidence="14">
    <location>
        <position position="370"/>
    </location>
</feature>
<feature type="coiled-coil region" evidence="15">
    <location>
        <begin position="271"/>
        <end position="298"/>
    </location>
</feature>
<dbReference type="GO" id="GO:0008649">
    <property type="term" value="F:rRNA methyltransferase activity"/>
    <property type="evidence" value="ECO:0007669"/>
    <property type="project" value="InterPro"/>
</dbReference>
<keyword evidence="10 14" id="KW-0694">RNA-binding</keyword>
<dbReference type="Pfam" id="PF01029">
    <property type="entry name" value="NusB"/>
    <property type="match status" value="1"/>
</dbReference>
<comment type="subcellular location">
    <subcellularLocation>
        <location evidence="2">Cytoplasm</location>
    </subcellularLocation>
</comment>
<evidence type="ECO:0000256" key="14">
    <source>
        <dbReference type="PROSITE-ProRule" id="PRU01023"/>
    </source>
</evidence>
<evidence type="ECO:0000256" key="15">
    <source>
        <dbReference type="SAM" id="Coils"/>
    </source>
</evidence>
<comment type="catalytic activity">
    <reaction evidence="13">
        <text>cytidine(967) in 16S rRNA + S-adenosyl-L-methionine = 5-methylcytidine(967) in 16S rRNA + S-adenosyl-L-homocysteine + H(+)</text>
        <dbReference type="Rhea" id="RHEA:42748"/>
        <dbReference type="Rhea" id="RHEA-COMP:10219"/>
        <dbReference type="Rhea" id="RHEA-COMP:10220"/>
        <dbReference type="ChEBI" id="CHEBI:15378"/>
        <dbReference type="ChEBI" id="CHEBI:57856"/>
        <dbReference type="ChEBI" id="CHEBI:59789"/>
        <dbReference type="ChEBI" id="CHEBI:74483"/>
        <dbReference type="ChEBI" id="CHEBI:82748"/>
        <dbReference type="EC" id="2.1.1.176"/>
    </reaction>
</comment>
<dbReference type="GO" id="GO:0003723">
    <property type="term" value="F:RNA binding"/>
    <property type="evidence" value="ECO:0007669"/>
    <property type="project" value="UniProtKB-UniRule"/>
</dbReference>
<dbReference type="PROSITE" id="PS51686">
    <property type="entry name" value="SAM_MT_RSMB_NOP"/>
    <property type="match status" value="1"/>
</dbReference>
<name>H8GLE1_METAL</name>
<dbReference type="eggNOG" id="COG0144">
    <property type="taxonomic scope" value="Bacteria"/>
</dbReference>
<organism evidence="17 18">
    <name type="scientific">Methylomicrobium album BG8</name>
    <dbReference type="NCBI Taxonomy" id="686340"/>
    <lineage>
        <taxon>Bacteria</taxon>
        <taxon>Pseudomonadati</taxon>
        <taxon>Pseudomonadota</taxon>
        <taxon>Gammaproteobacteria</taxon>
        <taxon>Methylococcales</taxon>
        <taxon>Methylococcaceae</taxon>
        <taxon>Methylomicrobium</taxon>
    </lineage>
</organism>
<dbReference type="Pfam" id="PF22458">
    <property type="entry name" value="RsmF-B_ferredox"/>
    <property type="match status" value="1"/>
</dbReference>
<dbReference type="PANTHER" id="PTHR22807">
    <property type="entry name" value="NOP2 YEAST -RELATED NOL1/NOP2/FMU SUN DOMAIN-CONTAINING"/>
    <property type="match status" value="1"/>
</dbReference>
<evidence type="ECO:0000256" key="13">
    <source>
        <dbReference type="ARBA" id="ARBA00047283"/>
    </source>
</evidence>
<feature type="binding site" evidence="14">
    <location>
        <position position="298"/>
    </location>
    <ligand>
        <name>S-adenosyl-L-methionine</name>
        <dbReference type="ChEBI" id="CHEBI:59789"/>
    </ligand>
</feature>
<keyword evidence="18" id="KW-1185">Reference proteome</keyword>
<evidence type="ECO:0000256" key="5">
    <source>
        <dbReference type="ARBA" id="ARBA00022490"/>
    </source>
</evidence>
<evidence type="ECO:0000256" key="1">
    <source>
        <dbReference type="ARBA" id="ARBA00002724"/>
    </source>
</evidence>
<keyword evidence="15" id="KW-0175">Coiled coil</keyword>
<dbReference type="FunFam" id="3.40.50.150:FF:000022">
    <property type="entry name" value="Ribosomal RNA small subunit methyltransferase B"/>
    <property type="match status" value="1"/>
</dbReference>
<evidence type="ECO:0000256" key="11">
    <source>
        <dbReference type="ARBA" id="ARBA00030399"/>
    </source>
</evidence>
<dbReference type="NCBIfam" id="NF008149">
    <property type="entry name" value="PRK10901.1"/>
    <property type="match status" value="1"/>
</dbReference>
<dbReference type="SUPFAM" id="SSF53335">
    <property type="entry name" value="S-adenosyl-L-methionine-dependent methyltransferases"/>
    <property type="match status" value="1"/>
</dbReference>
<evidence type="ECO:0000256" key="3">
    <source>
        <dbReference type="ARBA" id="ARBA00007494"/>
    </source>
</evidence>
<evidence type="ECO:0000256" key="12">
    <source>
        <dbReference type="ARBA" id="ARBA00031088"/>
    </source>
</evidence>
<keyword evidence="6" id="KW-0698">rRNA processing</keyword>
<comment type="function">
    <text evidence="1">Specifically methylates the cytosine at position 967 (m5C967) of 16S rRNA.</text>
</comment>
<keyword evidence="9 14" id="KW-0949">S-adenosyl-L-methionine</keyword>
<reference evidence="17 18" key="1">
    <citation type="journal article" date="2013" name="Genome Announc.">
        <title>Genome Sequence of the Obligate Gammaproteobacterial Methanotroph Methylomicrobium album Strain BG8.</title>
        <authorList>
            <person name="Kits K.D."/>
            <person name="Kalyuzhnaya M.G."/>
            <person name="Klotz M.G."/>
            <person name="Jetten M.S."/>
            <person name="Op den Camp H.J."/>
            <person name="Vuilleumier S."/>
            <person name="Bringel F."/>
            <person name="Dispirito A.A."/>
            <person name="Murrell J.C."/>
            <person name="Bruce D."/>
            <person name="Cheng J.F."/>
            <person name="Copeland A."/>
            <person name="Goodwin L."/>
            <person name="Hauser L."/>
            <person name="Lajus A."/>
            <person name="Land M.L."/>
            <person name="Lapidus A."/>
            <person name="Lucas S."/>
            <person name="Medigue C."/>
            <person name="Pitluck S."/>
            <person name="Woyke T."/>
            <person name="Zeytun A."/>
            <person name="Stein L.Y."/>
        </authorList>
    </citation>
    <scope>NUCLEOTIDE SEQUENCE [LARGE SCALE GENOMIC DNA]</scope>
    <source>
        <strain evidence="17 18">BG8</strain>
    </source>
</reference>
<dbReference type="InterPro" id="IPR049560">
    <property type="entry name" value="MeTrfase_RsmB-F_NOP2_cat"/>
</dbReference>
<evidence type="ECO:0000313" key="18">
    <source>
        <dbReference type="Proteomes" id="UP000005090"/>
    </source>
</evidence>
<dbReference type="InterPro" id="IPR023267">
    <property type="entry name" value="RCMT"/>
</dbReference>
<dbReference type="SUPFAM" id="SSF48013">
    <property type="entry name" value="NusB-like"/>
    <property type="match status" value="1"/>
</dbReference>
<keyword evidence="8 14" id="KW-0808">Transferase</keyword>
<proteinExistence type="inferred from homology"/>
<evidence type="ECO:0000259" key="16">
    <source>
        <dbReference type="PROSITE" id="PS51686"/>
    </source>
</evidence>
<dbReference type="PRINTS" id="PR02008">
    <property type="entry name" value="RCMTFAMILY"/>
</dbReference>
<keyword evidence="7 14" id="KW-0489">Methyltransferase</keyword>
<gene>
    <name evidence="17" type="ORF">Metal_0277</name>
</gene>